<sequence>MEMKLIFTNKGKNAIENFKNDELIEVFSRYSKTLMKKYDLVMSVPEESNHNIVEEGTLKVKLEDVKCDVDTFFKELARDVKVPLKKRIVVGETLDNVFKTEVIK</sequence>
<dbReference type="AlphaFoldDB" id="W7YG50"/>
<gene>
    <name evidence="1" type="ORF">JCM16418_4068</name>
</gene>
<reference evidence="1 2" key="1">
    <citation type="journal article" date="2014" name="Genome Announc.">
        <title>Draft Genome Sequence of Paenibacillus pini JCM 16418T, Isolated from the Rhizosphere of Pine Tree.</title>
        <authorList>
            <person name="Yuki M."/>
            <person name="Oshima K."/>
            <person name="Suda W."/>
            <person name="Oshida Y."/>
            <person name="Kitamura K."/>
            <person name="Iida Y."/>
            <person name="Hattori M."/>
            <person name="Ohkuma M."/>
        </authorList>
    </citation>
    <scope>NUCLEOTIDE SEQUENCE [LARGE SCALE GENOMIC DNA]</scope>
    <source>
        <strain evidence="1 2">JCM 16418</strain>
    </source>
</reference>
<evidence type="ECO:0000313" key="2">
    <source>
        <dbReference type="Proteomes" id="UP000019364"/>
    </source>
</evidence>
<keyword evidence="2" id="KW-1185">Reference proteome</keyword>
<evidence type="ECO:0000313" key="1">
    <source>
        <dbReference type="EMBL" id="GAF09905.1"/>
    </source>
</evidence>
<accession>W7YG50</accession>
<dbReference type="OrthoDB" id="2659952at2"/>
<organism evidence="1 2">
    <name type="scientific">Paenibacillus pini JCM 16418</name>
    <dbReference type="NCBI Taxonomy" id="1236976"/>
    <lineage>
        <taxon>Bacteria</taxon>
        <taxon>Bacillati</taxon>
        <taxon>Bacillota</taxon>
        <taxon>Bacilli</taxon>
        <taxon>Bacillales</taxon>
        <taxon>Paenibacillaceae</taxon>
        <taxon>Paenibacillus</taxon>
    </lineage>
</organism>
<comment type="caution">
    <text evidence="1">The sequence shown here is derived from an EMBL/GenBank/DDBJ whole genome shotgun (WGS) entry which is preliminary data.</text>
</comment>
<dbReference type="eggNOG" id="ENOG50305WD">
    <property type="taxonomic scope" value="Bacteria"/>
</dbReference>
<dbReference type="EMBL" id="BAVZ01000016">
    <property type="protein sequence ID" value="GAF09905.1"/>
    <property type="molecule type" value="Genomic_DNA"/>
</dbReference>
<protein>
    <submittedName>
        <fullName evidence="1">Uncharacterized protein</fullName>
    </submittedName>
</protein>
<name>W7YG50_9BACL</name>
<proteinExistence type="predicted"/>
<dbReference type="Proteomes" id="UP000019364">
    <property type="component" value="Unassembled WGS sequence"/>
</dbReference>